<accession>A0A9J6CTD6</accession>
<sequence length="118" mass="13300">MVIAATGPVMNNRLPKGVKFSSEKELKAKRGGVSEASMHNEKSQVVPRWYDNKAITMLSSIHVQETEDACRRWPRKEKYIDVPRLYITVAYNLKMGGVNLADKMISYIGYRHASTSGP</sequence>
<feature type="domain" description="PiggyBac transposable element-derived protein" evidence="1">
    <location>
        <begin position="3"/>
        <end position="109"/>
    </location>
</feature>
<reference evidence="2" key="1">
    <citation type="journal article" date="2020" name="Cell">
        <title>Large-Scale Comparative Analyses of Tick Genomes Elucidate Their Genetic Diversity and Vector Capacities.</title>
        <authorList>
            <consortium name="Tick Genome and Microbiome Consortium (TIGMIC)"/>
            <person name="Jia N."/>
            <person name="Wang J."/>
            <person name="Shi W."/>
            <person name="Du L."/>
            <person name="Sun Y."/>
            <person name="Zhan W."/>
            <person name="Jiang J.F."/>
            <person name="Wang Q."/>
            <person name="Zhang B."/>
            <person name="Ji P."/>
            <person name="Bell-Sakyi L."/>
            <person name="Cui X.M."/>
            <person name="Yuan T.T."/>
            <person name="Jiang B.G."/>
            <person name="Yang W.F."/>
            <person name="Lam T.T."/>
            <person name="Chang Q.C."/>
            <person name="Ding S.J."/>
            <person name="Wang X.J."/>
            <person name="Zhu J.G."/>
            <person name="Ruan X.D."/>
            <person name="Zhao L."/>
            <person name="Wei J.T."/>
            <person name="Ye R.Z."/>
            <person name="Que T.C."/>
            <person name="Du C.H."/>
            <person name="Zhou Y.H."/>
            <person name="Cheng J.X."/>
            <person name="Dai P.F."/>
            <person name="Guo W.B."/>
            <person name="Han X.H."/>
            <person name="Huang E.J."/>
            <person name="Li L.F."/>
            <person name="Wei W."/>
            <person name="Gao Y.C."/>
            <person name="Liu J.Z."/>
            <person name="Shao H.Z."/>
            <person name="Wang X."/>
            <person name="Wang C.C."/>
            <person name="Yang T.C."/>
            <person name="Huo Q.B."/>
            <person name="Li W."/>
            <person name="Chen H.Y."/>
            <person name="Chen S.E."/>
            <person name="Zhou L.G."/>
            <person name="Ni X.B."/>
            <person name="Tian J.H."/>
            <person name="Sheng Y."/>
            <person name="Liu T."/>
            <person name="Pan Y.S."/>
            <person name="Xia L.Y."/>
            <person name="Li J."/>
            <person name="Zhao F."/>
            <person name="Cao W.C."/>
        </authorList>
    </citation>
    <scope>NUCLEOTIDE SEQUENCE</scope>
    <source>
        <strain evidence="2">Rmic-2018</strain>
    </source>
</reference>
<protein>
    <recommendedName>
        <fullName evidence="1">PiggyBac transposable element-derived protein domain-containing protein</fullName>
    </recommendedName>
</protein>
<keyword evidence="3" id="KW-1185">Reference proteome</keyword>
<dbReference type="PANTHER" id="PTHR47272:SF2">
    <property type="entry name" value="PIGGYBAC TRANSPOSABLE ELEMENT-DERIVED PROTEIN 3-LIKE"/>
    <property type="match status" value="1"/>
</dbReference>
<dbReference type="Proteomes" id="UP000821866">
    <property type="component" value="Unassembled WGS sequence"/>
</dbReference>
<dbReference type="InterPro" id="IPR029526">
    <property type="entry name" value="PGBD"/>
</dbReference>
<name>A0A9J6CTD6_RHIMP</name>
<comment type="caution">
    <text evidence="2">The sequence shown here is derived from an EMBL/GenBank/DDBJ whole genome shotgun (WGS) entry which is preliminary data.</text>
</comment>
<dbReference type="PANTHER" id="PTHR47272">
    <property type="entry name" value="DDE_TNP_1_7 DOMAIN-CONTAINING PROTEIN"/>
    <property type="match status" value="1"/>
</dbReference>
<dbReference type="AlphaFoldDB" id="A0A9J6CTD6"/>
<evidence type="ECO:0000313" key="3">
    <source>
        <dbReference type="Proteomes" id="UP000821866"/>
    </source>
</evidence>
<evidence type="ECO:0000259" key="1">
    <source>
        <dbReference type="Pfam" id="PF13843"/>
    </source>
</evidence>
<organism evidence="2 3">
    <name type="scientific">Rhipicephalus microplus</name>
    <name type="common">Cattle tick</name>
    <name type="synonym">Boophilus microplus</name>
    <dbReference type="NCBI Taxonomy" id="6941"/>
    <lineage>
        <taxon>Eukaryota</taxon>
        <taxon>Metazoa</taxon>
        <taxon>Ecdysozoa</taxon>
        <taxon>Arthropoda</taxon>
        <taxon>Chelicerata</taxon>
        <taxon>Arachnida</taxon>
        <taxon>Acari</taxon>
        <taxon>Parasitiformes</taxon>
        <taxon>Ixodida</taxon>
        <taxon>Ixodoidea</taxon>
        <taxon>Ixodidae</taxon>
        <taxon>Rhipicephalinae</taxon>
        <taxon>Rhipicephalus</taxon>
        <taxon>Boophilus</taxon>
    </lineage>
</organism>
<proteinExistence type="predicted"/>
<dbReference type="Pfam" id="PF13843">
    <property type="entry name" value="DDE_Tnp_1_7"/>
    <property type="match status" value="1"/>
</dbReference>
<reference evidence="2" key="2">
    <citation type="submission" date="2021-09" db="EMBL/GenBank/DDBJ databases">
        <authorList>
            <person name="Jia N."/>
            <person name="Wang J."/>
            <person name="Shi W."/>
            <person name="Du L."/>
            <person name="Sun Y."/>
            <person name="Zhan W."/>
            <person name="Jiang J."/>
            <person name="Wang Q."/>
            <person name="Zhang B."/>
            <person name="Ji P."/>
            <person name="Sakyi L.B."/>
            <person name="Cui X."/>
            <person name="Yuan T."/>
            <person name="Jiang B."/>
            <person name="Yang W."/>
            <person name="Lam T.T.-Y."/>
            <person name="Chang Q."/>
            <person name="Ding S."/>
            <person name="Wang X."/>
            <person name="Zhu J."/>
            <person name="Ruan X."/>
            <person name="Zhao L."/>
            <person name="Wei J."/>
            <person name="Que T."/>
            <person name="Du C."/>
            <person name="Cheng J."/>
            <person name="Dai P."/>
            <person name="Han X."/>
            <person name="Huang E."/>
            <person name="Gao Y."/>
            <person name="Liu J."/>
            <person name="Shao H."/>
            <person name="Ye R."/>
            <person name="Li L."/>
            <person name="Wei W."/>
            <person name="Wang X."/>
            <person name="Wang C."/>
            <person name="Huo Q."/>
            <person name="Li W."/>
            <person name="Guo W."/>
            <person name="Chen H."/>
            <person name="Chen S."/>
            <person name="Zhou L."/>
            <person name="Zhou L."/>
            <person name="Ni X."/>
            <person name="Tian J."/>
            <person name="Zhou Y."/>
            <person name="Sheng Y."/>
            <person name="Liu T."/>
            <person name="Pan Y."/>
            <person name="Xia L."/>
            <person name="Li J."/>
            <person name="Zhao F."/>
            <person name="Cao W."/>
        </authorList>
    </citation>
    <scope>NUCLEOTIDE SEQUENCE</scope>
    <source>
        <strain evidence="2">Rmic-2018</strain>
        <tissue evidence="2">Larvae</tissue>
    </source>
</reference>
<evidence type="ECO:0000313" key="2">
    <source>
        <dbReference type="EMBL" id="KAH7931954.1"/>
    </source>
</evidence>
<gene>
    <name evidence="2" type="ORF">HPB51_029636</name>
</gene>
<dbReference type="EMBL" id="JABSTU010006855">
    <property type="protein sequence ID" value="KAH7931954.1"/>
    <property type="molecule type" value="Genomic_DNA"/>
</dbReference>